<dbReference type="Gene3D" id="1.20.120.1750">
    <property type="match status" value="1"/>
</dbReference>
<dbReference type="InterPro" id="IPR013083">
    <property type="entry name" value="Znf_RING/FYVE/PHD"/>
</dbReference>
<evidence type="ECO:0000256" key="4">
    <source>
        <dbReference type="ARBA" id="ARBA00022723"/>
    </source>
</evidence>
<dbReference type="Pfam" id="PF01485">
    <property type="entry name" value="IBR"/>
    <property type="match status" value="1"/>
</dbReference>
<keyword evidence="4" id="KW-0479">Metal-binding</keyword>
<dbReference type="AlphaFoldDB" id="V2WSB8"/>
<evidence type="ECO:0000259" key="11">
    <source>
        <dbReference type="PROSITE" id="PS51873"/>
    </source>
</evidence>
<dbReference type="InterPro" id="IPR002867">
    <property type="entry name" value="IBR_dom"/>
</dbReference>
<dbReference type="EC" id="2.3.2.31" evidence="2"/>
<keyword evidence="6 9" id="KW-0863">Zinc-finger</keyword>
<dbReference type="PANTHER" id="PTHR11685">
    <property type="entry name" value="RBR FAMILY RING FINGER AND IBR DOMAIN-CONTAINING"/>
    <property type="match status" value="1"/>
</dbReference>
<protein>
    <recommendedName>
        <fullName evidence="2">RBR-type E3 ubiquitin transferase</fullName>
        <ecNumber evidence="2">2.3.2.31</ecNumber>
    </recommendedName>
</protein>
<dbReference type="InterPro" id="IPR001841">
    <property type="entry name" value="Znf_RING"/>
</dbReference>
<evidence type="ECO:0000256" key="3">
    <source>
        <dbReference type="ARBA" id="ARBA00022679"/>
    </source>
</evidence>
<keyword evidence="7" id="KW-0833">Ubl conjugation pathway</keyword>
<comment type="catalytic activity">
    <reaction evidence="1">
        <text>[E2 ubiquitin-conjugating enzyme]-S-ubiquitinyl-L-cysteine + [acceptor protein]-L-lysine = [E2 ubiquitin-conjugating enzyme]-L-cysteine + [acceptor protein]-N(6)-ubiquitinyl-L-lysine.</text>
        <dbReference type="EC" id="2.3.2.31"/>
    </reaction>
</comment>
<evidence type="ECO:0000313" key="13">
    <source>
        <dbReference type="Proteomes" id="UP000017559"/>
    </source>
</evidence>
<dbReference type="CDD" id="cd22584">
    <property type="entry name" value="Rcat_RBR_unk"/>
    <property type="match status" value="1"/>
</dbReference>
<dbReference type="GO" id="GO:0008270">
    <property type="term" value="F:zinc ion binding"/>
    <property type="evidence" value="ECO:0007669"/>
    <property type="project" value="UniProtKB-KW"/>
</dbReference>
<feature type="domain" description="RING-type" evidence="10">
    <location>
        <begin position="162"/>
        <end position="199"/>
    </location>
</feature>
<dbReference type="GO" id="GO:0061630">
    <property type="term" value="F:ubiquitin protein ligase activity"/>
    <property type="evidence" value="ECO:0007669"/>
    <property type="project" value="UniProtKB-EC"/>
</dbReference>
<dbReference type="PROSITE" id="PS51873">
    <property type="entry name" value="TRIAD"/>
    <property type="match status" value="1"/>
</dbReference>
<evidence type="ECO:0000259" key="10">
    <source>
        <dbReference type="PROSITE" id="PS50089"/>
    </source>
</evidence>
<dbReference type="Gene3D" id="3.30.40.10">
    <property type="entry name" value="Zinc/RING finger domain, C3HC4 (zinc finger)"/>
    <property type="match status" value="1"/>
</dbReference>
<comment type="caution">
    <text evidence="12">The sequence shown here is derived from an EMBL/GenBank/DDBJ whole genome shotgun (WGS) entry which is preliminary data.</text>
</comment>
<evidence type="ECO:0000256" key="9">
    <source>
        <dbReference type="PROSITE-ProRule" id="PRU00175"/>
    </source>
</evidence>
<sequence length="438" mass="49453">MVLAQIDDEDKNYFLIANLHLQDMEDISGVRKGKGREDTPLSDEELAFQLQAEILKGYLGMLEDRKIALSLGDAMDSDHGVLENMQLVEQAVEDDHRYAAALSSGQPLPEKSQAQKFLEEVQDPEQFTDPESEEIVDFGVSPMATPKASSSALPSTDKRAECAICNDRVNRRHSFQAPCNHFYCMGCLTDLVKACTGDESLYPLRCCHQHFNLDVVLPLLDHGVRFQFEVKSCEFGTEPADRLYCANPVCSEFLGSCKAFGHTTAPCFKCWTDSCAQCKSAAHPGAGCTDNTANLAEIKALAQEQGWQTCPGCGAIVELHHGCNHMTCRCRTEFCYVCAVRWKNCPCPQWEERRLIETAELRVQNEVQHQRVAVEEVQQRVHRTVQHLRYDHDCYPHRWQYRDGGGVCEECGHYLNLFLKVCRGCRMLACVRCTRNRL</sequence>
<evidence type="ECO:0000256" key="6">
    <source>
        <dbReference type="ARBA" id="ARBA00022771"/>
    </source>
</evidence>
<reference evidence="12 13" key="1">
    <citation type="journal article" date="2014" name="BMC Genomics">
        <title>Genome and secretome analysis of the hemibiotrophic fungal pathogen, Moniliophthora roreri, which causes frosty pod rot disease of cacao: mechanisms of the biotrophic and necrotrophic phases.</title>
        <authorList>
            <person name="Meinhardt L.W."/>
            <person name="Costa G.G.L."/>
            <person name="Thomazella D.P.T."/>
            <person name="Teixeira P.J.P.L."/>
            <person name="Carazzolle M.F."/>
            <person name="Schuster S.C."/>
            <person name="Carlson J.E."/>
            <person name="Guiltinan M.J."/>
            <person name="Mieczkowski P."/>
            <person name="Farmer A."/>
            <person name="Ramaraj T."/>
            <person name="Crozier J."/>
            <person name="Davis R.E."/>
            <person name="Shao J."/>
            <person name="Melnick R.L."/>
            <person name="Pereira G.A.G."/>
            <person name="Bailey B.A."/>
        </authorList>
    </citation>
    <scope>NUCLEOTIDE SEQUENCE [LARGE SCALE GENOMIC DNA]</scope>
    <source>
        <strain evidence="12 13">MCA 2997</strain>
    </source>
</reference>
<dbReference type="InterPro" id="IPR044066">
    <property type="entry name" value="TRIAD_supradom"/>
</dbReference>
<dbReference type="OrthoDB" id="9977870at2759"/>
<gene>
    <name evidence="12" type="ORF">Moror_15579</name>
</gene>
<keyword evidence="5" id="KW-0677">Repeat</keyword>
<organism evidence="12 13">
    <name type="scientific">Moniliophthora roreri (strain MCA 2997)</name>
    <name type="common">Cocoa frosty pod rot fungus</name>
    <name type="synonym">Crinipellis roreri</name>
    <dbReference type="NCBI Taxonomy" id="1381753"/>
    <lineage>
        <taxon>Eukaryota</taxon>
        <taxon>Fungi</taxon>
        <taxon>Dikarya</taxon>
        <taxon>Basidiomycota</taxon>
        <taxon>Agaricomycotina</taxon>
        <taxon>Agaricomycetes</taxon>
        <taxon>Agaricomycetidae</taxon>
        <taxon>Agaricales</taxon>
        <taxon>Marasmiineae</taxon>
        <taxon>Marasmiaceae</taxon>
        <taxon>Moniliophthora</taxon>
    </lineage>
</organism>
<dbReference type="InterPro" id="IPR031127">
    <property type="entry name" value="E3_UB_ligase_RBR"/>
</dbReference>
<dbReference type="GO" id="GO:0016567">
    <property type="term" value="P:protein ubiquitination"/>
    <property type="evidence" value="ECO:0007669"/>
    <property type="project" value="InterPro"/>
</dbReference>
<dbReference type="PROSITE" id="PS00518">
    <property type="entry name" value="ZF_RING_1"/>
    <property type="match status" value="1"/>
</dbReference>
<evidence type="ECO:0000256" key="5">
    <source>
        <dbReference type="ARBA" id="ARBA00022737"/>
    </source>
</evidence>
<evidence type="ECO:0000256" key="1">
    <source>
        <dbReference type="ARBA" id="ARBA00001798"/>
    </source>
</evidence>
<name>V2WSB8_MONRO</name>
<dbReference type="STRING" id="1381753.V2WSB8"/>
<evidence type="ECO:0000256" key="2">
    <source>
        <dbReference type="ARBA" id="ARBA00012251"/>
    </source>
</evidence>
<dbReference type="InterPro" id="IPR017907">
    <property type="entry name" value="Znf_RING_CS"/>
</dbReference>
<dbReference type="HOGENOM" id="CLU_022048_7_7_1"/>
<keyword evidence="13" id="KW-1185">Reference proteome</keyword>
<dbReference type="Proteomes" id="UP000017559">
    <property type="component" value="Unassembled WGS sequence"/>
</dbReference>
<proteinExistence type="predicted"/>
<dbReference type="PROSITE" id="PS50089">
    <property type="entry name" value="ZF_RING_2"/>
    <property type="match status" value="1"/>
</dbReference>
<accession>V2WSB8</accession>
<keyword evidence="3" id="KW-0808">Transferase</keyword>
<dbReference type="SUPFAM" id="SSF57850">
    <property type="entry name" value="RING/U-box"/>
    <property type="match status" value="2"/>
</dbReference>
<keyword evidence="8" id="KW-0862">Zinc</keyword>
<evidence type="ECO:0000256" key="8">
    <source>
        <dbReference type="ARBA" id="ARBA00022833"/>
    </source>
</evidence>
<feature type="domain" description="RING-type" evidence="11">
    <location>
        <begin position="158"/>
        <end position="351"/>
    </location>
</feature>
<evidence type="ECO:0000313" key="12">
    <source>
        <dbReference type="EMBL" id="ESK83441.1"/>
    </source>
</evidence>
<evidence type="ECO:0000256" key="7">
    <source>
        <dbReference type="ARBA" id="ARBA00022786"/>
    </source>
</evidence>
<dbReference type="EMBL" id="AWSO01001542">
    <property type="protein sequence ID" value="ESK83441.1"/>
    <property type="molecule type" value="Genomic_DNA"/>
</dbReference>
<dbReference type="KEGG" id="mrr:Moror_15579"/>